<keyword evidence="2" id="KW-1185">Reference proteome</keyword>
<dbReference type="EMBL" id="JBBNAG010000007">
    <property type="protein sequence ID" value="KAK9118768.1"/>
    <property type="molecule type" value="Genomic_DNA"/>
</dbReference>
<evidence type="ECO:0000313" key="2">
    <source>
        <dbReference type="Proteomes" id="UP001419268"/>
    </source>
</evidence>
<gene>
    <name evidence="1" type="ORF">Scep_016861</name>
</gene>
<dbReference type="AlphaFoldDB" id="A0AAP0INH7"/>
<reference evidence="1 2" key="1">
    <citation type="submission" date="2024-01" db="EMBL/GenBank/DDBJ databases">
        <title>Genome assemblies of Stephania.</title>
        <authorList>
            <person name="Yang L."/>
        </authorList>
    </citation>
    <scope>NUCLEOTIDE SEQUENCE [LARGE SCALE GENOMIC DNA]</scope>
    <source>
        <strain evidence="1">JXDWG</strain>
        <tissue evidence="1">Leaf</tissue>
    </source>
</reference>
<sequence length="75" mass="8405">MDNFGKSTFLLNNQQASREHTLDISQSFSATHYKGRSAFQNHFGYLQTTMPGVTGPLSEGFTLRKFFSLNPTRGS</sequence>
<proteinExistence type="predicted"/>
<name>A0AAP0INH7_9MAGN</name>
<evidence type="ECO:0000313" key="1">
    <source>
        <dbReference type="EMBL" id="KAK9118768.1"/>
    </source>
</evidence>
<protein>
    <submittedName>
        <fullName evidence="1">Uncharacterized protein</fullName>
    </submittedName>
</protein>
<accession>A0AAP0INH7</accession>
<comment type="caution">
    <text evidence="1">The sequence shown here is derived from an EMBL/GenBank/DDBJ whole genome shotgun (WGS) entry which is preliminary data.</text>
</comment>
<dbReference type="Proteomes" id="UP001419268">
    <property type="component" value="Unassembled WGS sequence"/>
</dbReference>
<organism evidence="1 2">
    <name type="scientific">Stephania cephalantha</name>
    <dbReference type="NCBI Taxonomy" id="152367"/>
    <lineage>
        <taxon>Eukaryota</taxon>
        <taxon>Viridiplantae</taxon>
        <taxon>Streptophyta</taxon>
        <taxon>Embryophyta</taxon>
        <taxon>Tracheophyta</taxon>
        <taxon>Spermatophyta</taxon>
        <taxon>Magnoliopsida</taxon>
        <taxon>Ranunculales</taxon>
        <taxon>Menispermaceae</taxon>
        <taxon>Menispermoideae</taxon>
        <taxon>Cissampelideae</taxon>
        <taxon>Stephania</taxon>
    </lineage>
</organism>